<evidence type="ECO:0000256" key="2">
    <source>
        <dbReference type="ARBA" id="ARBA00022679"/>
    </source>
</evidence>
<comment type="similarity">
    <text evidence="1">Belongs to the glycosyltransferase 90 family.</text>
</comment>
<keyword evidence="3" id="KW-1133">Transmembrane helix</keyword>
<dbReference type="PANTHER" id="PTHR12203:SF35">
    <property type="entry name" value="PROTEIN O-GLUCOSYLTRANSFERASE 1"/>
    <property type="match status" value="1"/>
</dbReference>
<evidence type="ECO:0000313" key="5">
    <source>
        <dbReference type="EMBL" id="KAF9781117.1"/>
    </source>
</evidence>
<reference evidence="5" key="1">
    <citation type="journal article" date="2020" name="Nat. Commun.">
        <title>Large-scale genome sequencing of mycorrhizal fungi provides insights into the early evolution of symbiotic traits.</title>
        <authorList>
            <person name="Miyauchi S."/>
            <person name="Kiss E."/>
            <person name="Kuo A."/>
            <person name="Drula E."/>
            <person name="Kohler A."/>
            <person name="Sanchez-Garcia M."/>
            <person name="Morin E."/>
            <person name="Andreopoulos B."/>
            <person name="Barry K.W."/>
            <person name="Bonito G."/>
            <person name="Buee M."/>
            <person name="Carver A."/>
            <person name="Chen C."/>
            <person name="Cichocki N."/>
            <person name="Clum A."/>
            <person name="Culley D."/>
            <person name="Crous P.W."/>
            <person name="Fauchery L."/>
            <person name="Girlanda M."/>
            <person name="Hayes R.D."/>
            <person name="Keri Z."/>
            <person name="LaButti K."/>
            <person name="Lipzen A."/>
            <person name="Lombard V."/>
            <person name="Magnuson J."/>
            <person name="Maillard F."/>
            <person name="Murat C."/>
            <person name="Nolan M."/>
            <person name="Ohm R.A."/>
            <person name="Pangilinan J."/>
            <person name="Pereira M.F."/>
            <person name="Perotto S."/>
            <person name="Peter M."/>
            <person name="Pfister S."/>
            <person name="Riley R."/>
            <person name="Sitrit Y."/>
            <person name="Stielow J.B."/>
            <person name="Szollosi G."/>
            <person name="Zifcakova L."/>
            <person name="Stursova M."/>
            <person name="Spatafora J.W."/>
            <person name="Tedersoo L."/>
            <person name="Vaario L.M."/>
            <person name="Yamada A."/>
            <person name="Yan M."/>
            <person name="Wang P."/>
            <person name="Xu J."/>
            <person name="Bruns T."/>
            <person name="Baldrian P."/>
            <person name="Vilgalys R."/>
            <person name="Dunand C."/>
            <person name="Henrissat B."/>
            <person name="Grigoriev I.V."/>
            <person name="Hibbett D."/>
            <person name="Nagy L.G."/>
            <person name="Martin F.M."/>
        </authorList>
    </citation>
    <scope>NUCLEOTIDE SEQUENCE</scope>
    <source>
        <strain evidence="5">UH-Tt-Lm1</strain>
    </source>
</reference>
<dbReference type="OrthoDB" id="202415at2759"/>
<evidence type="ECO:0000259" key="4">
    <source>
        <dbReference type="SMART" id="SM00672"/>
    </source>
</evidence>
<organism evidence="5 6">
    <name type="scientific">Thelephora terrestris</name>
    <dbReference type="NCBI Taxonomy" id="56493"/>
    <lineage>
        <taxon>Eukaryota</taxon>
        <taxon>Fungi</taxon>
        <taxon>Dikarya</taxon>
        <taxon>Basidiomycota</taxon>
        <taxon>Agaricomycotina</taxon>
        <taxon>Agaricomycetes</taxon>
        <taxon>Thelephorales</taxon>
        <taxon>Thelephoraceae</taxon>
        <taxon>Thelephora</taxon>
    </lineage>
</organism>
<keyword evidence="3" id="KW-0812">Transmembrane</keyword>
<comment type="caution">
    <text evidence="5">The sequence shown here is derived from an EMBL/GenBank/DDBJ whole genome shotgun (WGS) entry which is preliminary data.</text>
</comment>
<dbReference type="Pfam" id="PF05686">
    <property type="entry name" value="Glyco_transf_90"/>
    <property type="match status" value="1"/>
</dbReference>
<proteinExistence type="inferred from homology"/>
<reference evidence="5" key="2">
    <citation type="submission" date="2020-11" db="EMBL/GenBank/DDBJ databases">
        <authorList>
            <consortium name="DOE Joint Genome Institute"/>
            <person name="Kuo A."/>
            <person name="Miyauchi S."/>
            <person name="Kiss E."/>
            <person name="Drula E."/>
            <person name="Kohler A."/>
            <person name="Sanchez-Garcia M."/>
            <person name="Andreopoulos B."/>
            <person name="Barry K.W."/>
            <person name="Bonito G."/>
            <person name="Buee M."/>
            <person name="Carver A."/>
            <person name="Chen C."/>
            <person name="Cichocki N."/>
            <person name="Clum A."/>
            <person name="Culley D."/>
            <person name="Crous P.W."/>
            <person name="Fauchery L."/>
            <person name="Girlanda M."/>
            <person name="Hayes R."/>
            <person name="Keri Z."/>
            <person name="Labutti K."/>
            <person name="Lipzen A."/>
            <person name="Lombard V."/>
            <person name="Magnuson J."/>
            <person name="Maillard F."/>
            <person name="Morin E."/>
            <person name="Murat C."/>
            <person name="Nolan M."/>
            <person name="Ohm R."/>
            <person name="Pangilinan J."/>
            <person name="Pereira M."/>
            <person name="Perotto S."/>
            <person name="Peter M."/>
            <person name="Riley R."/>
            <person name="Sitrit Y."/>
            <person name="Stielow B."/>
            <person name="Szollosi G."/>
            <person name="Zifcakova L."/>
            <person name="Stursova M."/>
            <person name="Spatafora J.W."/>
            <person name="Tedersoo L."/>
            <person name="Vaario L.-M."/>
            <person name="Yamada A."/>
            <person name="Yan M."/>
            <person name="Wang P."/>
            <person name="Xu J."/>
            <person name="Bruns T."/>
            <person name="Baldrian P."/>
            <person name="Vilgalys R."/>
            <person name="Henrissat B."/>
            <person name="Grigoriev I.V."/>
            <person name="Hibbett D."/>
            <person name="Nagy L.G."/>
            <person name="Martin F.M."/>
        </authorList>
    </citation>
    <scope>NUCLEOTIDE SEQUENCE</scope>
    <source>
        <strain evidence="5">UH-Tt-Lm1</strain>
    </source>
</reference>
<dbReference type="PANTHER" id="PTHR12203">
    <property type="entry name" value="KDEL LYS-ASP-GLU-LEU CONTAINING - RELATED"/>
    <property type="match status" value="1"/>
</dbReference>
<evidence type="ECO:0000256" key="1">
    <source>
        <dbReference type="ARBA" id="ARBA00010118"/>
    </source>
</evidence>
<dbReference type="Proteomes" id="UP000736335">
    <property type="component" value="Unassembled WGS sequence"/>
</dbReference>
<evidence type="ECO:0000313" key="6">
    <source>
        <dbReference type="Proteomes" id="UP000736335"/>
    </source>
</evidence>
<protein>
    <submittedName>
        <fullName evidence="5">Capsular associated protein</fullName>
    </submittedName>
</protein>
<dbReference type="SMART" id="SM00672">
    <property type="entry name" value="CAP10"/>
    <property type="match status" value="1"/>
</dbReference>
<gene>
    <name evidence="5" type="ORF">BJ322DRAFT_1213183</name>
</gene>
<keyword evidence="2" id="KW-0808">Transferase</keyword>
<feature type="transmembrane region" description="Helical" evidence="3">
    <location>
        <begin position="12"/>
        <end position="29"/>
    </location>
</feature>
<dbReference type="InterPro" id="IPR051091">
    <property type="entry name" value="O-Glucosyltr/Glycosyltrsf_90"/>
</dbReference>
<dbReference type="GO" id="GO:0016740">
    <property type="term" value="F:transferase activity"/>
    <property type="evidence" value="ECO:0007669"/>
    <property type="project" value="UniProtKB-KW"/>
</dbReference>
<dbReference type="AlphaFoldDB" id="A0A9P6L3G7"/>
<feature type="domain" description="Glycosyl transferase CAP10" evidence="4">
    <location>
        <begin position="290"/>
        <end position="589"/>
    </location>
</feature>
<name>A0A9P6L3G7_9AGAM</name>
<accession>A0A9P6L3G7</accession>
<dbReference type="EMBL" id="WIUZ02000014">
    <property type="protein sequence ID" value="KAF9781117.1"/>
    <property type="molecule type" value="Genomic_DNA"/>
</dbReference>
<keyword evidence="3" id="KW-0472">Membrane</keyword>
<dbReference type="InterPro" id="IPR006598">
    <property type="entry name" value="CAP10"/>
</dbReference>
<keyword evidence="6" id="KW-1185">Reference proteome</keyword>
<evidence type="ECO:0000256" key="3">
    <source>
        <dbReference type="SAM" id="Phobius"/>
    </source>
</evidence>
<sequence>MLLSKEDKRAVIFYLCICVVFMQAGFYASRRSASPYSAPRTDSQWTLPFTKSQTVLKDHPIPQLMAEAEEHFKQMLSRQSKSLKKAVAEYKRRYGRNPPKGFDQWWDFAQKHDVKIIDDYDAVFEDLSPFWDMSGEEFRARADVAGALPNINVVQIRSGEPTVVNQRPGFNKDDVSVRAKGFIWMIKKFQHLLPDLDFPVNTMAEGRILVPWEHQKEPNLTVQYTAEKSVQPPSTLYTPDWRGNGDVWEAYRRTCPPTTAARRLFNSLRAPSVNRALSVLPGSSHPGDQFSFTTELDGNYPFCDNPWAHYLHGHFFSDWRTLPVLFPVFSPSKAPGYSDIRVPSHYYYGTSRRYTYGWDEVNLELKEIDHMETPWERKTDKIFWRGATTGGGSSPPGFAPQYHRQRFVQMASSRTTNKRNIVFADPPRSSSYHTAEVSMNDLNDDIMDVAFVKAVDFYNYPGGYEGYVTDHRFDEGVFLGDHWRHKFLVDLDGMSYSGRFFAFLESDSAVIKSSVHREFYSDWLQPWLHYIPLSNSYQEIYNIHAFFSGATDATLRVANSTSLEVPQEERRSVDGDRRLKRIARAGKQWRKTFGRKEDMEAYMYRLCLEYARLWADDREAMSFSL</sequence>